<dbReference type="Proteomes" id="UP000321917">
    <property type="component" value="Unassembled WGS sequence"/>
</dbReference>
<dbReference type="OrthoDB" id="5750656at2"/>
<keyword evidence="4" id="KW-1185">Reference proteome</keyword>
<gene>
    <name evidence="2" type="ORF">ESZ26_14840</name>
    <name evidence="3" type="ORF">ESZ27_12105</name>
</gene>
<dbReference type="RefSeq" id="WP_146800246.1">
    <property type="nucleotide sequence ID" value="NZ_VOLP01000021.1"/>
</dbReference>
<sequence length="533" mass="60115">MAIMVMDTAQNKKKFAVAIFAILSANTFAGEWQFTPQLIIDETYTDNVNLAVSDQTSSLVTQAGLDFSTLFSSKKLEFSLNSSSVYAMYSHDHDTDDDFHTLDSNFRLKLGPNGLALIGSASISNQSRNSSNNALADIVSGDTTRVENYTAGFEYTINNSDFSINSIIQYRTTKSQDAIGERQGYGANLLSKNGSAARHIYWDASSEFADYTNQGRVGTLFKGELKIGLITNYKITPFLRYYDETNEGDLTRNNSSSLESDSYGGGLRWLISPKLLLDVSYNTPTGTQLDLDGKQQQDYTAASIHWVPSQRTSLKVDYGQRFYGESYGLDFTHKNKRLTNSITYGEEVRAFTRNNYQSVALGSYYCPQSEIIDTSACFLSNNDNINIDDYQLVNLNDFVLVEDLGLSLNKELKWSSALTLTRTIFNILVSSSSREDLNTRLKSKNQSASFAIKRKVSGKSNLQLKLEYNDNHFLLAQENERQDRYRRYSLEYDKSLNSRLNIKLGLSHLNRSSTAQSFNYQEDRVYLKFSKGF</sequence>
<dbReference type="EMBL" id="VOLQ01000022">
    <property type="protein sequence ID" value="TWX65721.1"/>
    <property type="molecule type" value="Genomic_DNA"/>
</dbReference>
<dbReference type="NCBIfam" id="TIGR03016">
    <property type="entry name" value="pepcterm_hypo_1"/>
    <property type="match status" value="1"/>
</dbReference>
<comment type="caution">
    <text evidence="3">The sequence shown here is derived from an EMBL/GenBank/DDBJ whole genome shotgun (WGS) entry which is preliminary data.</text>
</comment>
<dbReference type="AlphaFoldDB" id="A0A5C6QAC9"/>
<evidence type="ECO:0000256" key="1">
    <source>
        <dbReference type="SAM" id="SignalP"/>
    </source>
</evidence>
<accession>A0A5C6QAC9</accession>
<evidence type="ECO:0000313" key="5">
    <source>
        <dbReference type="Proteomes" id="UP000321917"/>
    </source>
</evidence>
<protein>
    <submittedName>
        <fullName evidence="3">TIGR03016 family PEP-CTERM system-associated outer membrane protein</fullName>
    </submittedName>
</protein>
<dbReference type="EMBL" id="VOLR01000022">
    <property type="protein sequence ID" value="TWX56751.1"/>
    <property type="molecule type" value="Genomic_DNA"/>
</dbReference>
<feature type="chain" id="PRO_5023139030" evidence="1">
    <location>
        <begin position="30"/>
        <end position="533"/>
    </location>
</feature>
<name>A0A5C6QAC9_9GAMM</name>
<dbReference type="Proteomes" id="UP000321525">
    <property type="component" value="Unassembled WGS sequence"/>
</dbReference>
<organism evidence="3 5">
    <name type="scientific">Colwellia hornerae</name>
    <dbReference type="NCBI Taxonomy" id="89402"/>
    <lineage>
        <taxon>Bacteria</taxon>
        <taxon>Pseudomonadati</taxon>
        <taxon>Pseudomonadota</taxon>
        <taxon>Gammaproteobacteria</taxon>
        <taxon>Alteromonadales</taxon>
        <taxon>Colwelliaceae</taxon>
        <taxon>Colwellia</taxon>
    </lineage>
</organism>
<keyword evidence="1" id="KW-0732">Signal</keyword>
<evidence type="ECO:0000313" key="2">
    <source>
        <dbReference type="EMBL" id="TWX56751.1"/>
    </source>
</evidence>
<dbReference type="InterPro" id="IPR017467">
    <property type="entry name" value="CHP03016_PEP-CTERM"/>
</dbReference>
<reference evidence="3 5" key="1">
    <citation type="submission" date="2019-07" db="EMBL/GenBank/DDBJ databases">
        <title>Genomes of sea-ice associated Colwellia species.</title>
        <authorList>
            <person name="Bowman J.P."/>
        </authorList>
    </citation>
    <scope>NUCLEOTIDE SEQUENCE [LARGE SCALE GENOMIC DNA]</scope>
    <source>
        <strain evidence="2 4">ACAM 607</strain>
        <strain evidence="3 5">IC036</strain>
    </source>
</reference>
<feature type="signal peptide" evidence="1">
    <location>
        <begin position="1"/>
        <end position="29"/>
    </location>
</feature>
<evidence type="ECO:0000313" key="3">
    <source>
        <dbReference type="EMBL" id="TWX65721.1"/>
    </source>
</evidence>
<evidence type="ECO:0000313" key="4">
    <source>
        <dbReference type="Proteomes" id="UP000321525"/>
    </source>
</evidence>
<proteinExistence type="predicted"/>